<dbReference type="EMBL" id="FWWU01000003">
    <property type="protein sequence ID" value="SMB79214.1"/>
    <property type="molecule type" value="Genomic_DNA"/>
</dbReference>
<dbReference type="RefSeq" id="WP_084045454.1">
    <property type="nucleotide sequence ID" value="NZ_FWWU01000003.1"/>
</dbReference>
<organism evidence="1 2">
    <name type="scientific">Deinococcus hopiensis KR-140</name>
    <dbReference type="NCBI Taxonomy" id="695939"/>
    <lineage>
        <taxon>Bacteria</taxon>
        <taxon>Thermotogati</taxon>
        <taxon>Deinococcota</taxon>
        <taxon>Deinococci</taxon>
        <taxon>Deinococcales</taxon>
        <taxon>Deinococcaceae</taxon>
        <taxon>Deinococcus</taxon>
    </lineage>
</organism>
<gene>
    <name evidence="1" type="ORF">SAMN00790413_05837</name>
</gene>
<dbReference type="PANTHER" id="PTHR38433">
    <property type="match status" value="1"/>
</dbReference>
<dbReference type="OrthoDB" id="72146at2"/>
<evidence type="ECO:0000313" key="1">
    <source>
        <dbReference type="EMBL" id="SMB79214.1"/>
    </source>
</evidence>
<name>A0A1W1UEJ9_9DEIO</name>
<dbReference type="Proteomes" id="UP000192582">
    <property type="component" value="Unassembled WGS sequence"/>
</dbReference>
<evidence type="ECO:0000313" key="2">
    <source>
        <dbReference type="Proteomes" id="UP000192582"/>
    </source>
</evidence>
<sequence>MAKPLNFDAHTLLPTAEERVAQGTVQSADALVEALELLRALHEHRVLHTLVRLVQGGEGLASQALEVLNEPGSVRALRNGLEGVKLLGSVEPEALEAVTGALADGVREGARRVRGGERAGLGELLSLARDPDVGLALGALVGVLRGFGRGLRERQEAGQPEMERPDGVTHR</sequence>
<keyword evidence="2" id="KW-1185">Reference proteome</keyword>
<dbReference type="AlphaFoldDB" id="A0A1W1UEJ9"/>
<dbReference type="InterPro" id="IPR012440">
    <property type="entry name" value="DUF1641"/>
</dbReference>
<dbReference type="PANTHER" id="PTHR38433:SF1">
    <property type="entry name" value="DUF1641 DOMAIN-CONTAINING PROTEIN"/>
    <property type="match status" value="1"/>
</dbReference>
<dbReference type="Pfam" id="PF07849">
    <property type="entry name" value="DUF1641"/>
    <property type="match status" value="1"/>
</dbReference>
<dbReference type="STRING" id="695939.SAMN00790413_05837"/>
<accession>A0A1W1UEJ9</accession>
<reference evidence="1 2" key="1">
    <citation type="submission" date="2017-04" db="EMBL/GenBank/DDBJ databases">
        <authorList>
            <person name="Afonso C.L."/>
            <person name="Miller P.J."/>
            <person name="Scott M.A."/>
            <person name="Spackman E."/>
            <person name="Goraichik I."/>
            <person name="Dimitrov K.M."/>
            <person name="Suarez D.L."/>
            <person name="Swayne D.E."/>
        </authorList>
    </citation>
    <scope>NUCLEOTIDE SEQUENCE [LARGE SCALE GENOMIC DNA]</scope>
    <source>
        <strain evidence="1 2">KR-140</strain>
    </source>
</reference>
<proteinExistence type="predicted"/>
<protein>
    <submittedName>
        <fullName evidence="1">Uncharacterized conserved protein YjgD, DUF1641 family</fullName>
    </submittedName>
</protein>